<dbReference type="EMBL" id="GL891305">
    <property type="protein sequence ID" value="EGO57069.1"/>
    <property type="molecule type" value="Genomic_DNA"/>
</dbReference>
<organism evidence="3 4">
    <name type="scientific">Neurospora tetrasperma (strain FGSC 2508 / ATCC MYA-4615 / P0657)</name>
    <dbReference type="NCBI Taxonomy" id="510951"/>
    <lineage>
        <taxon>Eukaryota</taxon>
        <taxon>Fungi</taxon>
        <taxon>Dikarya</taxon>
        <taxon>Ascomycota</taxon>
        <taxon>Pezizomycotina</taxon>
        <taxon>Sordariomycetes</taxon>
        <taxon>Sordariomycetidae</taxon>
        <taxon>Sordariales</taxon>
        <taxon>Sordariaceae</taxon>
        <taxon>Neurospora</taxon>
    </lineage>
</organism>
<keyword evidence="1" id="KW-0175">Coiled coil</keyword>
<dbReference type="AlphaFoldDB" id="F8MP57"/>
<dbReference type="Proteomes" id="UP000008065">
    <property type="component" value="Unassembled WGS sequence"/>
</dbReference>
<evidence type="ECO:0000256" key="2">
    <source>
        <dbReference type="SAM" id="MobiDB-lite"/>
    </source>
</evidence>
<dbReference type="KEGG" id="nte:NEUTE1DRAFT147535"/>
<dbReference type="HOGENOM" id="CLU_142988_0_0_1"/>
<evidence type="ECO:0000313" key="3">
    <source>
        <dbReference type="EMBL" id="EGO57069.1"/>
    </source>
</evidence>
<accession>F8MP57</accession>
<dbReference type="VEuPathDB" id="FungiDB:NEUTE1DRAFT_147535"/>
<gene>
    <name evidence="3" type="ORF">NEUTE1DRAFT_147535</name>
</gene>
<reference evidence="4" key="1">
    <citation type="journal article" date="2011" name="Genetics">
        <title>Massive changes in genome architecture accompany the transition to self-fertility in the filamentous fungus Neurospora tetrasperma.</title>
        <authorList>
            <person name="Ellison C.E."/>
            <person name="Stajich J.E."/>
            <person name="Jacobson D.J."/>
            <person name="Natvig D.O."/>
            <person name="Lapidus A."/>
            <person name="Foster B."/>
            <person name="Aerts A."/>
            <person name="Riley R."/>
            <person name="Lindquist E.A."/>
            <person name="Grigoriev I.V."/>
            <person name="Taylor J.W."/>
        </authorList>
    </citation>
    <scope>NUCLEOTIDE SEQUENCE [LARGE SCALE GENOMIC DNA]</scope>
    <source>
        <strain evidence="4">FGSC 2508 / P0657</strain>
    </source>
</reference>
<protein>
    <submittedName>
        <fullName evidence="3">Uncharacterized protein</fullName>
    </submittedName>
</protein>
<feature type="compositionally biased region" description="Basic residues" evidence="2">
    <location>
        <begin position="1"/>
        <end position="10"/>
    </location>
</feature>
<keyword evidence="4" id="KW-1185">Reference proteome</keyword>
<evidence type="ECO:0000256" key="1">
    <source>
        <dbReference type="SAM" id="Coils"/>
    </source>
</evidence>
<dbReference type="GeneID" id="20826838"/>
<feature type="region of interest" description="Disordered" evidence="2">
    <location>
        <begin position="1"/>
        <end position="29"/>
    </location>
</feature>
<feature type="coiled-coil region" evidence="1">
    <location>
        <begin position="68"/>
        <end position="98"/>
    </location>
</feature>
<dbReference type="RefSeq" id="XP_009852594.1">
    <property type="nucleotide sequence ID" value="XM_009854292.1"/>
</dbReference>
<proteinExistence type="predicted"/>
<sequence>MAPKNQKKNTTKAGVAGAKNGIKKPPKKTALEKLMANSKESLEKRANEELVQVHNITAKINDKKAKWAAEEARDLAKLKRHKDEYKALKDQAAAALTAEGLARSVNARSEALKDEMAVTIKEEAVTIKEEDRD</sequence>
<name>F8MP57_NEUT8</name>
<evidence type="ECO:0000313" key="4">
    <source>
        <dbReference type="Proteomes" id="UP000008065"/>
    </source>
</evidence>